<dbReference type="SFLD" id="SFLDF00446">
    <property type="entry name" value="phosphoglycolate_phosphatase_3"/>
    <property type="match status" value="1"/>
</dbReference>
<dbReference type="HOGENOM" id="CLU_044146_2_0_2"/>
<gene>
    <name evidence="7" type="ordered locus">Mpet_0707</name>
</gene>
<feature type="active site" description="Nucleophile" evidence="5">
    <location>
        <position position="15"/>
    </location>
</feature>
<dbReference type="SFLD" id="SFLDG01140">
    <property type="entry name" value="C2.B:_Phosphomannomutase_and_P"/>
    <property type="match status" value="1"/>
</dbReference>
<evidence type="ECO:0000256" key="6">
    <source>
        <dbReference type="NCBIfam" id="TIGR01487"/>
    </source>
</evidence>
<keyword evidence="8" id="KW-1185">Reference proteome</keyword>
<dbReference type="NCBIfam" id="TIGR01482">
    <property type="entry name" value="SPP-subfamily"/>
    <property type="match status" value="1"/>
</dbReference>
<dbReference type="InterPro" id="IPR006379">
    <property type="entry name" value="HAD-SF_hydro_IIB"/>
</dbReference>
<feature type="binding site" evidence="5">
    <location>
        <position position="185"/>
    </location>
    <ligand>
        <name>Mg(2+)</name>
        <dbReference type="ChEBI" id="CHEBI:18420"/>
    </ligand>
</feature>
<reference evidence="7 8" key="1">
    <citation type="journal article" date="2010" name="Stand. Genomic Sci.">
        <title>Complete genome sequence of Methanoplanus petrolearius type strain (SEBR 4847).</title>
        <authorList>
            <person name="Brambilla E."/>
            <person name="Djao O.D."/>
            <person name="Daligault H."/>
            <person name="Lapidus A."/>
            <person name="Lucas S."/>
            <person name="Hammon N."/>
            <person name="Nolan M."/>
            <person name="Tice H."/>
            <person name="Cheng J.F."/>
            <person name="Han C."/>
            <person name="Tapia R."/>
            <person name="Goodwin L."/>
            <person name="Pitluck S."/>
            <person name="Liolios K."/>
            <person name="Ivanova N."/>
            <person name="Mavromatis K."/>
            <person name="Mikhailova N."/>
            <person name="Pati A."/>
            <person name="Chen A."/>
            <person name="Palaniappan K."/>
            <person name="Land M."/>
            <person name="Hauser L."/>
            <person name="Chang Y.J."/>
            <person name="Jeffries C.D."/>
            <person name="Rohde M."/>
            <person name="Spring S."/>
            <person name="Sikorski J."/>
            <person name="Goker M."/>
            <person name="Woyke T."/>
            <person name="Bristow J."/>
            <person name="Eisen J.A."/>
            <person name="Markowitz V."/>
            <person name="Hugenholtz P."/>
            <person name="Kyrpides N.C."/>
            <person name="Klenk H.P."/>
        </authorList>
    </citation>
    <scope>NUCLEOTIDE SEQUENCE [LARGE SCALE GENOMIC DNA]</scope>
    <source>
        <strain evidence="8">DSM 11571 / OCM 486 / SEBR 4847</strain>
    </source>
</reference>
<dbReference type="Gene3D" id="3.40.50.1000">
    <property type="entry name" value="HAD superfamily/HAD-like"/>
    <property type="match status" value="1"/>
</dbReference>
<dbReference type="RefSeq" id="WP_013328659.1">
    <property type="nucleotide sequence ID" value="NC_014507.1"/>
</dbReference>
<keyword evidence="2 5" id="KW-0378">Hydrolase</keyword>
<comment type="similarity">
    <text evidence="5">Belongs to the archaeal SPP-like hydrolase family.</text>
</comment>
<dbReference type="Gene3D" id="3.90.1070.10">
    <property type="match status" value="1"/>
</dbReference>
<dbReference type="CDD" id="cd07514">
    <property type="entry name" value="HAD_Pase"/>
    <property type="match status" value="1"/>
</dbReference>
<keyword evidence="3 5" id="KW-0460">Magnesium</keyword>
<dbReference type="GO" id="GO:0000287">
    <property type="term" value="F:magnesium ion binding"/>
    <property type="evidence" value="ECO:0007669"/>
    <property type="project" value="InterPro"/>
</dbReference>
<protein>
    <recommendedName>
        <fullName evidence="5 6">Phosphoglycolate phosphatase</fullName>
        <shortName evidence="5">PGP</shortName>
        <shortName evidence="5">PGPase</shortName>
        <ecNumber evidence="5 6">3.1.3.18</ecNumber>
    </recommendedName>
</protein>
<dbReference type="SFLD" id="SFLDG01144">
    <property type="entry name" value="C2.B.4:_PGP_Like"/>
    <property type="match status" value="1"/>
</dbReference>
<evidence type="ECO:0000256" key="5">
    <source>
        <dbReference type="HAMAP-Rule" id="MF_01419"/>
    </source>
</evidence>
<dbReference type="PANTHER" id="PTHR10000:SF8">
    <property type="entry name" value="HAD SUPERFAMILY HYDROLASE-LIKE, TYPE 3"/>
    <property type="match status" value="1"/>
</dbReference>
<evidence type="ECO:0000313" key="7">
    <source>
        <dbReference type="EMBL" id="ADN35481.1"/>
    </source>
</evidence>
<dbReference type="NCBIfam" id="TIGR01487">
    <property type="entry name" value="Pglycolate_arch"/>
    <property type="match status" value="1"/>
</dbReference>
<dbReference type="NCBIfam" id="NF002245">
    <property type="entry name" value="PRK01158.1"/>
    <property type="match status" value="1"/>
</dbReference>
<sequence length="237" mass="25656">MNNKSSFHPRAVITDIDGTITNKERRLNLDSVSVIRTLVDNGIPVVLASGNTECSLTFLCKMIGTDGTIIAENGGLYKITYAGERKICSDRAACLEAYEKIREYYDKRGIDLQLYSPEYRFADVAFARTVDPAEVREIVSGMPVKILDSGFAIHIQSGDINKGTTLALVAEEMGIPLSDFVAVGDSDNDREMIQAAGLGIAVAGGQSGAVEAADSVSMKKYGDGFSEKIREIFSSFF</sequence>
<accession>E1RIG8</accession>
<comment type="function">
    <text evidence="5">Catalyzes the dephosphorylation of 2-phosphoglycolate.</text>
</comment>
<dbReference type="NCBIfam" id="TIGR01484">
    <property type="entry name" value="HAD-SF-IIB"/>
    <property type="match status" value="1"/>
</dbReference>
<dbReference type="SUPFAM" id="SSF56784">
    <property type="entry name" value="HAD-like"/>
    <property type="match status" value="1"/>
</dbReference>
<dbReference type="STRING" id="679926.Mpet_0707"/>
<dbReference type="EC" id="3.1.3.18" evidence="5 6"/>
<dbReference type="eggNOG" id="arCOG01213">
    <property type="taxonomic scope" value="Archaea"/>
</dbReference>
<evidence type="ECO:0000256" key="2">
    <source>
        <dbReference type="ARBA" id="ARBA00022801"/>
    </source>
</evidence>
<keyword evidence="4 5" id="KW-0119">Carbohydrate metabolism</keyword>
<evidence type="ECO:0000256" key="4">
    <source>
        <dbReference type="ARBA" id="ARBA00023277"/>
    </source>
</evidence>
<dbReference type="InterPro" id="IPR023214">
    <property type="entry name" value="HAD_sf"/>
</dbReference>
<name>E1RIG8_METP4</name>
<dbReference type="Proteomes" id="UP000006565">
    <property type="component" value="Chromosome"/>
</dbReference>
<dbReference type="GeneID" id="9743156"/>
<dbReference type="SFLD" id="SFLDS00003">
    <property type="entry name" value="Haloacid_Dehalogenase"/>
    <property type="match status" value="1"/>
</dbReference>
<dbReference type="KEGG" id="mpi:Mpet_0707"/>
<feature type="binding site" evidence="5">
    <location>
        <position position="189"/>
    </location>
    <ligand>
        <name>Mg(2+)</name>
        <dbReference type="ChEBI" id="CHEBI:18420"/>
    </ligand>
</feature>
<comment type="cofactor">
    <cofactor evidence="5">
        <name>Mg(2+)</name>
        <dbReference type="ChEBI" id="CHEBI:18420"/>
    </cofactor>
</comment>
<dbReference type="PANTHER" id="PTHR10000">
    <property type="entry name" value="PHOSPHOSERINE PHOSPHATASE"/>
    <property type="match status" value="1"/>
</dbReference>
<evidence type="ECO:0000313" key="8">
    <source>
        <dbReference type="Proteomes" id="UP000006565"/>
    </source>
</evidence>
<organism evidence="7 8">
    <name type="scientific">Methanolacinia petrolearia (strain DSM 11571 / OCM 486 / SEBR 4847)</name>
    <name type="common">Methanoplanus petrolearius</name>
    <dbReference type="NCBI Taxonomy" id="679926"/>
    <lineage>
        <taxon>Archaea</taxon>
        <taxon>Methanobacteriati</taxon>
        <taxon>Methanobacteriota</taxon>
        <taxon>Stenosarchaea group</taxon>
        <taxon>Methanomicrobia</taxon>
        <taxon>Methanomicrobiales</taxon>
        <taxon>Methanomicrobiaceae</taxon>
        <taxon>Methanolacinia</taxon>
    </lineage>
</organism>
<evidence type="ECO:0000256" key="1">
    <source>
        <dbReference type="ARBA" id="ARBA00022723"/>
    </source>
</evidence>
<feature type="binding site" evidence="5">
    <location>
        <position position="162"/>
    </location>
    <ligand>
        <name>substrate</name>
    </ligand>
</feature>
<dbReference type="AlphaFoldDB" id="E1RIG8"/>
<dbReference type="GO" id="GO:0008967">
    <property type="term" value="F:phosphoglycolate phosphatase activity"/>
    <property type="evidence" value="ECO:0007669"/>
    <property type="project" value="UniProtKB-UniRule"/>
</dbReference>
<proteinExistence type="inferred from homology"/>
<dbReference type="GO" id="GO:0005829">
    <property type="term" value="C:cytosol"/>
    <property type="evidence" value="ECO:0007669"/>
    <property type="project" value="TreeGrafter"/>
</dbReference>
<dbReference type="InterPro" id="IPR006382">
    <property type="entry name" value="PGPase"/>
</dbReference>
<evidence type="ECO:0000256" key="3">
    <source>
        <dbReference type="ARBA" id="ARBA00022842"/>
    </source>
</evidence>
<dbReference type="Pfam" id="PF08282">
    <property type="entry name" value="Hydrolase_3"/>
    <property type="match status" value="2"/>
</dbReference>
<dbReference type="InterPro" id="IPR036412">
    <property type="entry name" value="HAD-like_sf"/>
</dbReference>
<comment type="catalytic activity">
    <reaction evidence="5">
        <text>2-phosphoglycolate + H2O = glycolate + phosphate</text>
        <dbReference type="Rhea" id="RHEA:14369"/>
        <dbReference type="ChEBI" id="CHEBI:15377"/>
        <dbReference type="ChEBI" id="CHEBI:29805"/>
        <dbReference type="ChEBI" id="CHEBI:43474"/>
        <dbReference type="ChEBI" id="CHEBI:58033"/>
        <dbReference type="EC" id="3.1.3.18"/>
    </reaction>
</comment>
<dbReference type="OrthoDB" id="120822at2157"/>
<keyword evidence="1 5" id="KW-0479">Metal-binding</keyword>
<dbReference type="EMBL" id="CP002117">
    <property type="protein sequence ID" value="ADN35481.1"/>
    <property type="molecule type" value="Genomic_DNA"/>
</dbReference>
<feature type="binding site" evidence="5">
    <location>
        <position position="15"/>
    </location>
    <ligand>
        <name>Mg(2+)</name>
        <dbReference type="ChEBI" id="CHEBI:18420"/>
    </ligand>
</feature>
<dbReference type="HAMAP" id="MF_01419">
    <property type="entry name" value="GPH_hydrolase_arch"/>
    <property type="match status" value="1"/>
</dbReference>
<feature type="binding site" evidence="5">
    <location>
        <position position="17"/>
    </location>
    <ligand>
        <name>Mg(2+)</name>
        <dbReference type="ChEBI" id="CHEBI:18420"/>
    </ligand>
</feature>